<evidence type="ECO:0000259" key="6">
    <source>
        <dbReference type="Pfam" id="PF17206"/>
    </source>
</evidence>
<keyword evidence="1 4" id="KW-0963">Cytoplasm</keyword>
<gene>
    <name evidence="7" type="primary">seqA</name>
    <name evidence="7" type="ORF">GCM10007391_05670</name>
</gene>
<feature type="domain" description="Replication modulator SeqA C-terminal DNA-binding" evidence="5">
    <location>
        <begin position="69"/>
        <end position="174"/>
    </location>
</feature>
<organism evidence="7 8">
    <name type="scientific">Alteromonas halophila</name>
    <dbReference type="NCBI Taxonomy" id="516698"/>
    <lineage>
        <taxon>Bacteria</taxon>
        <taxon>Pseudomonadati</taxon>
        <taxon>Pseudomonadota</taxon>
        <taxon>Gammaproteobacteria</taxon>
        <taxon>Alteromonadales</taxon>
        <taxon>Alteromonadaceae</taxon>
        <taxon>Alteromonas/Salinimonas group</taxon>
        <taxon>Alteromonas</taxon>
    </lineage>
</organism>
<evidence type="ECO:0000256" key="4">
    <source>
        <dbReference type="PIRNR" id="PIRNR019401"/>
    </source>
</evidence>
<dbReference type="NCBIfam" id="NF008389">
    <property type="entry name" value="PRK11187.1"/>
    <property type="match status" value="1"/>
</dbReference>
<accession>A0A918MVT6</accession>
<dbReference type="InterPro" id="IPR036835">
    <property type="entry name" value="SeqA_DNA-bd_C_sf"/>
</dbReference>
<keyword evidence="2 4" id="KW-0236">DNA replication inhibitor</keyword>
<comment type="caution">
    <text evidence="7">The sequence shown here is derived from an EMBL/GenBank/DDBJ whole genome shotgun (WGS) entry which is preliminary data.</text>
</comment>
<dbReference type="GO" id="GO:0032297">
    <property type="term" value="P:negative regulation of DNA-templated DNA replication initiation"/>
    <property type="evidence" value="ECO:0007669"/>
    <property type="project" value="InterPro"/>
</dbReference>
<evidence type="ECO:0000256" key="2">
    <source>
        <dbReference type="ARBA" id="ARBA00022880"/>
    </source>
</evidence>
<dbReference type="Pfam" id="PF17206">
    <property type="entry name" value="SeqA_N"/>
    <property type="match status" value="1"/>
</dbReference>
<sequence length="181" mass="20023">MKSIDIDDDLYAFIAGQTKHIGESASDILRRLLLQETPASAVPAPVIAEQVDTTPAASPVAADIDTDDILALVTVERLTQLSKRVDQFLYILAALHALHQDRFERVEQIRGKNRTYFATSKEALLENGSSTNPKSIPDSPYWVVTNNNTAKKIAMLEQVMQQLGYAEEIIQQVLARFSPGN</sequence>
<reference evidence="7" key="2">
    <citation type="submission" date="2020-09" db="EMBL/GenBank/DDBJ databases">
        <authorList>
            <person name="Sun Q."/>
            <person name="Kim S."/>
        </authorList>
    </citation>
    <scope>NUCLEOTIDE SEQUENCE</scope>
    <source>
        <strain evidence="7">KCTC 22164</strain>
    </source>
</reference>
<dbReference type="Pfam" id="PF03925">
    <property type="entry name" value="SeqA"/>
    <property type="match status" value="1"/>
</dbReference>
<dbReference type="GO" id="GO:0005737">
    <property type="term" value="C:cytoplasm"/>
    <property type="evidence" value="ECO:0007669"/>
    <property type="project" value="UniProtKB-SubCell"/>
</dbReference>
<evidence type="ECO:0000259" key="5">
    <source>
        <dbReference type="Pfam" id="PF03925"/>
    </source>
</evidence>
<dbReference type="InterPro" id="IPR013321">
    <property type="entry name" value="Arc_rbn_hlx_hlx"/>
</dbReference>
<dbReference type="SUPFAM" id="SSF82808">
    <property type="entry name" value="Replication modulator SeqA, C-terminal DNA-binding domain"/>
    <property type="match status" value="1"/>
</dbReference>
<dbReference type="InterPro" id="IPR005621">
    <property type="entry name" value="SeqA"/>
</dbReference>
<dbReference type="SUPFAM" id="SSF47598">
    <property type="entry name" value="Ribbon-helix-helix"/>
    <property type="match status" value="1"/>
</dbReference>
<name>A0A918MVT6_9ALTE</name>
<keyword evidence="3 4" id="KW-0238">DNA-binding</keyword>
<dbReference type="InterPro" id="IPR033761">
    <property type="entry name" value="SeqA_N"/>
</dbReference>
<protein>
    <recommendedName>
        <fullName evidence="4">Negative modulator of initiation of replication</fullName>
    </recommendedName>
</protein>
<dbReference type="AlphaFoldDB" id="A0A918MVT6"/>
<dbReference type="GO" id="GO:0006355">
    <property type="term" value="P:regulation of DNA-templated transcription"/>
    <property type="evidence" value="ECO:0007669"/>
    <property type="project" value="InterPro"/>
</dbReference>
<evidence type="ECO:0000256" key="3">
    <source>
        <dbReference type="ARBA" id="ARBA00023125"/>
    </source>
</evidence>
<dbReference type="RefSeq" id="WP_189403561.1">
    <property type="nucleotide sequence ID" value="NZ_BMXP01000001.1"/>
</dbReference>
<dbReference type="Proteomes" id="UP000631300">
    <property type="component" value="Unassembled WGS sequence"/>
</dbReference>
<evidence type="ECO:0000313" key="7">
    <source>
        <dbReference type="EMBL" id="GGW76079.1"/>
    </source>
</evidence>
<dbReference type="PIRSF" id="PIRSF019401">
    <property type="entry name" value="SeqA"/>
    <property type="match status" value="1"/>
</dbReference>
<keyword evidence="8" id="KW-1185">Reference proteome</keyword>
<dbReference type="Gene3D" id="1.10.1220.10">
    <property type="entry name" value="Met repressor-like"/>
    <property type="match status" value="1"/>
</dbReference>
<comment type="similarity">
    <text evidence="4">Belongs to the SeqA family.</text>
</comment>
<dbReference type="GO" id="GO:0003677">
    <property type="term" value="F:DNA binding"/>
    <property type="evidence" value="ECO:0007669"/>
    <property type="project" value="UniProtKB-KW"/>
</dbReference>
<dbReference type="InterPro" id="IPR010985">
    <property type="entry name" value="Ribbon_hlx_hlx"/>
</dbReference>
<reference evidence="7" key="1">
    <citation type="journal article" date="2014" name="Int. J. Syst. Evol. Microbiol.">
        <title>Complete genome sequence of Corynebacterium casei LMG S-19264T (=DSM 44701T), isolated from a smear-ripened cheese.</title>
        <authorList>
            <consortium name="US DOE Joint Genome Institute (JGI-PGF)"/>
            <person name="Walter F."/>
            <person name="Albersmeier A."/>
            <person name="Kalinowski J."/>
            <person name="Ruckert C."/>
        </authorList>
    </citation>
    <scope>NUCLEOTIDE SEQUENCE</scope>
    <source>
        <strain evidence="7">KCTC 22164</strain>
    </source>
</reference>
<comment type="subcellular location">
    <subcellularLocation>
        <location evidence="4">Cytoplasm</location>
    </subcellularLocation>
</comment>
<dbReference type="Gene3D" id="1.20.1380.10">
    <property type="entry name" value="Replication modulator SeqA, C-terminal DNA-binding domain"/>
    <property type="match status" value="1"/>
</dbReference>
<feature type="domain" description="Negative modulator of initiation of replication SeqA N-terminal" evidence="6">
    <location>
        <begin position="1"/>
        <end position="33"/>
    </location>
</feature>
<dbReference type="EMBL" id="BMXP01000001">
    <property type="protein sequence ID" value="GGW76079.1"/>
    <property type="molecule type" value="Genomic_DNA"/>
</dbReference>
<comment type="function">
    <text evidence="4">Negative regulator of replication initiation, which contributes to regulation of DNA replication and ensures that replication initiation occurs exactly once per chromosome per cell cycle. Binds to pairs of hemimethylated GATC sequences in the oriC region, thus preventing assembly of replication proteins and re-initiation at newly replicated origins. Repression is relieved when the region becomes fully methylated.</text>
</comment>
<evidence type="ECO:0000313" key="8">
    <source>
        <dbReference type="Proteomes" id="UP000631300"/>
    </source>
</evidence>
<evidence type="ECO:0000256" key="1">
    <source>
        <dbReference type="ARBA" id="ARBA00022490"/>
    </source>
</evidence>
<dbReference type="InterPro" id="IPR026577">
    <property type="entry name" value="SeqA_DNA-bd_C"/>
</dbReference>
<proteinExistence type="inferred from homology"/>